<dbReference type="Pfam" id="PF02517">
    <property type="entry name" value="Rce1-like"/>
    <property type="match status" value="1"/>
</dbReference>
<reference evidence="3 4" key="1">
    <citation type="journal article" date="2016" name="Genome Announc.">
        <title>Draft Genome Sequence of Planomonospora sphaerica JCM9374, a Rare Actinomycete.</title>
        <authorList>
            <person name="Dohra H."/>
            <person name="Suzuki T."/>
            <person name="Inoue Y."/>
            <person name="Kodani S."/>
        </authorList>
    </citation>
    <scope>NUCLEOTIDE SEQUENCE [LARGE SCALE GENOMIC DNA]</scope>
    <source>
        <strain evidence="3 4">JCM 9374</strain>
    </source>
</reference>
<dbReference type="RefSeq" id="WP_068901245.1">
    <property type="nucleotide sequence ID" value="NZ_BDCX01000014.1"/>
</dbReference>
<evidence type="ECO:0000256" key="1">
    <source>
        <dbReference type="SAM" id="Phobius"/>
    </source>
</evidence>
<keyword evidence="1" id="KW-0812">Transmembrane</keyword>
<dbReference type="PANTHER" id="PTHR35797:SF1">
    <property type="entry name" value="PROTEASE"/>
    <property type="match status" value="1"/>
</dbReference>
<feature type="transmembrane region" description="Helical" evidence="1">
    <location>
        <begin position="24"/>
        <end position="43"/>
    </location>
</feature>
<dbReference type="STRING" id="161355.PS9374_05330"/>
<keyword evidence="1" id="KW-0472">Membrane</keyword>
<dbReference type="InterPro" id="IPR042150">
    <property type="entry name" value="MmRce1-like"/>
</dbReference>
<feature type="domain" description="CAAX prenyl protease 2/Lysostaphin resistance protein A-like" evidence="2">
    <location>
        <begin position="145"/>
        <end position="255"/>
    </location>
</feature>
<accession>A0A161MDH4</accession>
<name>A0A161MDH4_9ACTN</name>
<evidence type="ECO:0000259" key="2">
    <source>
        <dbReference type="Pfam" id="PF02517"/>
    </source>
</evidence>
<dbReference type="InterPro" id="IPR003675">
    <property type="entry name" value="Rce1/LyrA-like_dom"/>
</dbReference>
<dbReference type="OrthoDB" id="3693644at2"/>
<dbReference type="PANTHER" id="PTHR35797">
    <property type="entry name" value="PROTEASE-RELATED"/>
    <property type="match status" value="1"/>
</dbReference>
<feature type="transmembrane region" description="Helical" evidence="1">
    <location>
        <begin position="214"/>
        <end position="233"/>
    </location>
</feature>
<dbReference type="GO" id="GO:0004175">
    <property type="term" value="F:endopeptidase activity"/>
    <property type="evidence" value="ECO:0007669"/>
    <property type="project" value="UniProtKB-ARBA"/>
</dbReference>
<feature type="transmembrane region" description="Helical" evidence="1">
    <location>
        <begin position="240"/>
        <end position="261"/>
    </location>
</feature>
<feature type="transmembrane region" description="Helical" evidence="1">
    <location>
        <begin position="140"/>
        <end position="158"/>
    </location>
</feature>
<keyword evidence="1" id="KW-1133">Transmembrane helix</keyword>
<evidence type="ECO:0000313" key="4">
    <source>
        <dbReference type="Proteomes" id="UP000077701"/>
    </source>
</evidence>
<feature type="transmembrane region" description="Helical" evidence="1">
    <location>
        <begin position="63"/>
        <end position="83"/>
    </location>
</feature>
<keyword evidence="4" id="KW-1185">Reference proteome</keyword>
<keyword evidence="3" id="KW-0378">Hydrolase</keyword>
<feature type="transmembrane region" description="Helical" evidence="1">
    <location>
        <begin position="170"/>
        <end position="194"/>
    </location>
</feature>
<dbReference type="AlphaFoldDB" id="A0A161MDH4"/>
<gene>
    <name evidence="3" type="ORF">PS9374_05330</name>
</gene>
<feature type="transmembrane region" description="Helical" evidence="1">
    <location>
        <begin position="103"/>
        <end position="128"/>
    </location>
</feature>
<reference evidence="4" key="2">
    <citation type="submission" date="2016-04" db="EMBL/GenBank/DDBJ databases">
        <title>Planomonospora sphaerica JCM9374 whole genome shotgun sequence.</title>
        <authorList>
            <person name="Suzuki T."/>
            <person name="Dohra H."/>
            <person name="Kodani S."/>
        </authorList>
    </citation>
    <scope>NUCLEOTIDE SEQUENCE [LARGE SCALE GENOMIC DNA]</scope>
    <source>
        <strain evidence="4">JCM 9374</strain>
    </source>
</reference>
<dbReference type="EMBL" id="BDCX01000014">
    <property type="protein sequence ID" value="GAT69653.1"/>
    <property type="molecule type" value="Genomic_DNA"/>
</dbReference>
<proteinExistence type="predicted"/>
<feature type="transmembrane region" description="Helical" evidence="1">
    <location>
        <begin position="273"/>
        <end position="296"/>
    </location>
</feature>
<comment type="caution">
    <text evidence="3">The sequence shown here is derived from an EMBL/GenBank/DDBJ whole genome shotgun (WGS) entry which is preliminary data.</text>
</comment>
<keyword evidence="3" id="KW-0645">Protease</keyword>
<organism evidence="3 4">
    <name type="scientific">Planomonospora sphaerica</name>
    <dbReference type="NCBI Taxonomy" id="161355"/>
    <lineage>
        <taxon>Bacteria</taxon>
        <taxon>Bacillati</taxon>
        <taxon>Actinomycetota</taxon>
        <taxon>Actinomycetes</taxon>
        <taxon>Streptosporangiales</taxon>
        <taxon>Streptosporangiaceae</taxon>
        <taxon>Planomonospora</taxon>
    </lineage>
</organism>
<dbReference type="GO" id="GO:0080120">
    <property type="term" value="P:CAAX-box protein maturation"/>
    <property type="evidence" value="ECO:0007669"/>
    <property type="project" value="UniProtKB-ARBA"/>
</dbReference>
<evidence type="ECO:0000313" key="3">
    <source>
        <dbReference type="EMBL" id="GAT69653.1"/>
    </source>
</evidence>
<protein>
    <submittedName>
        <fullName evidence="3">CAAX amino protease</fullName>
    </submittedName>
</protein>
<sequence>MTVSADPVNVAQLRRPISRLRARINFAVFAAVTVGGGWLFAAMDRATGETVGNGSVTSAAGGTNGQGLWIAVPALTALALYFLNRDGAGRLGLTLRFAGRARWFAFAAVFSPAVAAVAVAAATASGAATFSAAPRAGEQPLLAAFATALGFLVVKNLLEEFIFRGYGTRTAMALGLRGVAPHVLVGLVWGLWHLPLYTVWMSQADFRQSTTLPWAWYLPTFLAGIVAMAVLYGEMRVRTGSIWPGVVLHTVSNALTTPLLINGHVRYEDHGDVVFGLAGNSVVSVLLFGGAGLLLLRRRNRGVGNSGGEPAGPA</sequence>
<dbReference type="Proteomes" id="UP000077701">
    <property type="component" value="Unassembled WGS sequence"/>
</dbReference>
<dbReference type="GO" id="GO:0006508">
    <property type="term" value="P:proteolysis"/>
    <property type="evidence" value="ECO:0007669"/>
    <property type="project" value="UniProtKB-KW"/>
</dbReference>